<evidence type="ECO:0000259" key="5">
    <source>
        <dbReference type="Pfam" id="PF22178"/>
    </source>
</evidence>
<dbReference type="Pfam" id="PF04717">
    <property type="entry name" value="Phage_base_V"/>
    <property type="match status" value="1"/>
</dbReference>
<organism evidence="6 7">
    <name type="scientific">Devosia nitrariae</name>
    <dbReference type="NCBI Taxonomy" id="2071872"/>
    <lineage>
        <taxon>Bacteria</taxon>
        <taxon>Pseudomonadati</taxon>
        <taxon>Pseudomonadota</taxon>
        <taxon>Alphaproteobacteria</taxon>
        <taxon>Hyphomicrobiales</taxon>
        <taxon>Devosiaceae</taxon>
        <taxon>Devosia</taxon>
    </lineage>
</organism>
<keyword evidence="3" id="KW-0964">Secreted</keyword>
<dbReference type="Gene3D" id="2.30.110.50">
    <property type="match status" value="1"/>
</dbReference>
<dbReference type="Proteomes" id="UP001156691">
    <property type="component" value="Unassembled WGS sequence"/>
</dbReference>
<comment type="similarity">
    <text evidence="2">Belongs to the VgrG protein family.</text>
</comment>
<gene>
    <name evidence="6" type="ORF">GCM10010862_52990</name>
</gene>
<dbReference type="Gene3D" id="4.10.220.110">
    <property type="match status" value="1"/>
</dbReference>
<keyword evidence="7" id="KW-1185">Reference proteome</keyword>
<name>A0ABQ5WD29_9HYPH</name>
<evidence type="ECO:0000313" key="7">
    <source>
        <dbReference type="Proteomes" id="UP001156691"/>
    </source>
</evidence>
<evidence type="ECO:0000256" key="1">
    <source>
        <dbReference type="ARBA" id="ARBA00004613"/>
    </source>
</evidence>
<dbReference type="PANTHER" id="PTHR32305:SF15">
    <property type="entry name" value="PROTEIN RHSA-RELATED"/>
    <property type="match status" value="1"/>
</dbReference>
<accession>A0ABQ5WD29</accession>
<dbReference type="InterPro" id="IPR054030">
    <property type="entry name" value="Gp5_Vgr_C"/>
</dbReference>
<dbReference type="InterPro" id="IPR017847">
    <property type="entry name" value="T6SS_RhsGE_Vgr_subset"/>
</dbReference>
<comment type="subcellular location">
    <subcellularLocation>
        <location evidence="1">Secreted</location>
    </subcellularLocation>
</comment>
<protein>
    <recommendedName>
        <fullName evidence="8">Type VI secretion system tip protein VgrG</fullName>
    </recommendedName>
</protein>
<evidence type="ECO:0008006" key="8">
    <source>
        <dbReference type="Google" id="ProtNLM"/>
    </source>
</evidence>
<evidence type="ECO:0000259" key="4">
    <source>
        <dbReference type="Pfam" id="PF04717"/>
    </source>
</evidence>
<proteinExistence type="inferred from homology"/>
<dbReference type="PANTHER" id="PTHR32305">
    <property type="match status" value="1"/>
</dbReference>
<dbReference type="SUPFAM" id="SSF69255">
    <property type="entry name" value="gp5 N-terminal domain-like"/>
    <property type="match status" value="1"/>
</dbReference>
<dbReference type="SUPFAM" id="SSF69279">
    <property type="entry name" value="Phage tail proteins"/>
    <property type="match status" value="2"/>
</dbReference>
<dbReference type="SUPFAM" id="SSF69349">
    <property type="entry name" value="Phage fibre proteins"/>
    <property type="match status" value="1"/>
</dbReference>
<dbReference type="RefSeq" id="WP_284343433.1">
    <property type="nucleotide sequence ID" value="NZ_BSNS01000028.1"/>
</dbReference>
<dbReference type="InterPro" id="IPR050708">
    <property type="entry name" value="T6SS_VgrG/RHS"/>
</dbReference>
<feature type="domain" description="Gp5/Type VI secretion system Vgr C-terminal trimerisation" evidence="5">
    <location>
        <begin position="459"/>
        <end position="564"/>
    </location>
</feature>
<feature type="domain" description="Gp5/Type VI secretion system Vgr protein OB-fold" evidence="4">
    <location>
        <begin position="373"/>
        <end position="442"/>
    </location>
</feature>
<dbReference type="Gene3D" id="3.55.50.10">
    <property type="entry name" value="Baseplate protein-like domains"/>
    <property type="match status" value="1"/>
</dbReference>
<evidence type="ECO:0000256" key="3">
    <source>
        <dbReference type="ARBA" id="ARBA00022525"/>
    </source>
</evidence>
<dbReference type="Gene3D" id="2.40.50.230">
    <property type="entry name" value="Gp5 N-terminal domain"/>
    <property type="match status" value="1"/>
</dbReference>
<dbReference type="InterPro" id="IPR006531">
    <property type="entry name" value="Gp5/Vgr_OB"/>
</dbReference>
<dbReference type="InterPro" id="IPR037026">
    <property type="entry name" value="Vgr_OB-fold_dom_sf"/>
</dbReference>
<dbReference type="EMBL" id="BSNS01000028">
    <property type="protein sequence ID" value="GLQ58040.1"/>
    <property type="molecule type" value="Genomic_DNA"/>
</dbReference>
<comment type="caution">
    <text evidence="6">The sequence shown here is derived from an EMBL/GenBank/DDBJ whole genome shotgun (WGS) entry which is preliminary data.</text>
</comment>
<dbReference type="Pfam" id="PF22178">
    <property type="entry name" value="Gp5_trimer_C"/>
    <property type="match status" value="1"/>
</dbReference>
<evidence type="ECO:0000256" key="2">
    <source>
        <dbReference type="ARBA" id="ARBA00005558"/>
    </source>
</evidence>
<dbReference type="Pfam" id="PF05954">
    <property type="entry name" value="Phage_GPD"/>
    <property type="match status" value="1"/>
</dbReference>
<reference evidence="7" key="1">
    <citation type="journal article" date="2019" name="Int. J. Syst. Evol. Microbiol.">
        <title>The Global Catalogue of Microorganisms (GCM) 10K type strain sequencing project: providing services to taxonomists for standard genome sequencing and annotation.</title>
        <authorList>
            <consortium name="The Broad Institute Genomics Platform"/>
            <consortium name="The Broad Institute Genome Sequencing Center for Infectious Disease"/>
            <person name="Wu L."/>
            <person name="Ma J."/>
        </authorList>
    </citation>
    <scope>NUCLEOTIDE SEQUENCE [LARGE SCALE GENOMIC DNA]</scope>
    <source>
        <strain evidence="7">NBRC 112416</strain>
    </source>
</reference>
<sequence length="591" mass="65570">MGNPFGQSSRIGELKTPLGENELVLTRFSGQEHMSAPFVFEVEALHAQEPDRTISFDKALGKTCTVTLTGGRGKRYFAGTLVETRRLDVHPDGALYGLTLRPWFWMLAKRVNSRIFHEMSVIQIISDIFGEHGGMADYQDRTSHSYPTLEYCVQHNESDFAFVSRLMEAHGIGYYYTFDDDKQTMVLSDSRSSYTDAPGGKRPFQPMVKEDEEFFTDLRGERRFTTGKVRLNDYNFKKPSTNMETETSGDASHDNANLESYLHPGKYMEQQDGKTYAQATIDAARAEDGRFLATGVCPGLSPGSVAQFTKHPEGGEYLVLGCTHRFFGQAYRSQSNEPLPDEYYGEYVLLPSDRPYAPPPVTTKPVIAGPQTAVVVSDCDEHGRIKVRFHWTNDEESMWCRVAQSWAGVGWGAIFLPRIGMEVLVEFIDGDPDYPVIIGSVYNGQNTPPYPLPDKQSISGFKSETWGGGGYNEFIMDDEAGKELVRLHAQRDYEGEVLRDRAVAIGRDDELTVGSNLKITAANNITIEAGNRITLKVGQNTIVIDNTGIAITSMLSVTVEATTELKTSSKLMASHEAGALMSIKGAVVKIN</sequence>
<dbReference type="NCBIfam" id="TIGR03361">
    <property type="entry name" value="VI_Rhs_Vgr"/>
    <property type="match status" value="1"/>
</dbReference>
<dbReference type="NCBIfam" id="TIGR01646">
    <property type="entry name" value="vgr_GE"/>
    <property type="match status" value="1"/>
</dbReference>
<dbReference type="InterPro" id="IPR006533">
    <property type="entry name" value="T6SS_Vgr_RhsGE"/>
</dbReference>
<evidence type="ECO:0000313" key="6">
    <source>
        <dbReference type="EMBL" id="GLQ58040.1"/>
    </source>
</evidence>